<gene>
    <name evidence="4" type="ORF">DPMN_076859</name>
</gene>
<feature type="compositionally biased region" description="Basic and acidic residues" evidence="2">
    <location>
        <begin position="86"/>
        <end position="106"/>
    </location>
</feature>
<feature type="compositionally biased region" description="Basic and acidic residues" evidence="2">
    <location>
        <begin position="420"/>
        <end position="440"/>
    </location>
</feature>
<reference evidence="4" key="2">
    <citation type="submission" date="2020-11" db="EMBL/GenBank/DDBJ databases">
        <authorList>
            <person name="McCartney M.A."/>
            <person name="Auch B."/>
            <person name="Kono T."/>
            <person name="Mallez S."/>
            <person name="Becker A."/>
            <person name="Gohl D.M."/>
            <person name="Silverstein K.A.T."/>
            <person name="Koren S."/>
            <person name="Bechman K.B."/>
            <person name="Herman A."/>
            <person name="Abrahante J.E."/>
            <person name="Garbe J."/>
        </authorList>
    </citation>
    <scope>NUCLEOTIDE SEQUENCE</scope>
    <source>
        <strain evidence="4">Duluth1</strain>
        <tissue evidence="4">Whole animal</tissue>
    </source>
</reference>
<evidence type="ECO:0000313" key="5">
    <source>
        <dbReference type="Proteomes" id="UP000828390"/>
    </source>
</evidence>
<dbReference type="AlphaFoldDB" id="A0A9D3YPG1"/>
<dbReference type="PROSITE" id="PS50119">
    <property type="entry name" value="ZF_BBOX"/>
    <property type="match status" value="2"/>
</dbReference>
<keyword evidence="5" id="KW-1185">Reference proteome</keyword>
<protein>
    <recommendedName>
        <fullName evidence="3">B box-type domain-containing protein</fullName>
    </recommendedName>
</protein>
<organism evidence="4 5">
    <name type="scientific">Dreissena polymorpha</name>
    <name type="common">Zebra mussel</name>
    <name type="synonym">Mytilus polymorpha</name>
    <dbReference type="NCBI Taxonomy" id="45954"/>
    <lineage>
        <taxon>Eukaryota</taxon>
        <taxon>Metazoa</taxon>
        <taxon>Spiralia</taxon>
        <taxon>Lophotrochozoa</taxon>
        <taxon>Mollusca</taxon>
        <taxon>Bivalvia</taxon>
        <taxon>Autobranchia</taxon>
        <taxon>Heteroconchia</taxon>
        <taxon>Euheterodonta</taxon>
        <taxon>Imparidentia</taxon>
        <taxon>Neoheterodontei</taxon>
        <taxon>Myida</taxon>
        <taxon>Dreissenoidea</taxon>
        <taxon>Dreissenidae</taxon>
        <taxon>Dreissena</taxon>
    </lineage>
</organism>
<reference evidence="4" key="1">
    <citation type="journal article" date="2019" name="bioRxiv">
        <title>The Genome of the Zebra Mussel, Dreissena polymorpha: A Resource for Invasive Species Research.</title>
        <authorList>
            <person name="McCartney M.A."/>
            <person name="Auch B."/>
            <person name="Kono T."/>
            <person name="Mallez S."/>
            <person name="Zhang Y."/>
            <person name="Obille A."/>
            <person name="Becker A."/>
            <person name="Abrahante J.E."/>
            <person name="Garbe J."/>
            <person name="Badalamenti J.P."/>
            <person name="Herman A."/>
            <person name="Mangelson H."/>
            <person name="Liachko I."/>
            <person name="Sullivan S."/>
            <person name="Sone E.D."/>
            <person name="Koren S."/>
            <person name="Silverstein K.A.T."/>
            <person name="Beckman K.B."/>
            <person name="Gohl D.M."/>
        </authorList>
    </citation>
    <scope>NUCLEOTIDE SEQUENCE</scope>
    <source>
        <strain evidence="4">Duluth1</strain>
        <tissue evidence="4">Whole animal</tissue>
    </source>
</reference>
<keyword evidence="1" id="KW-0863">Zinc-finger</keyword>
<keyword evidence="1" id="KW-0862">Zinc</keyword>
<name>A0A9D3YPG1_DREPO</name>
<proteinExistence type="predicted"/>
<accession>A0A9D3YPG1</accession>
<dbReference type="InterPro" id="IPR000315">
    <property type="entry name" value="Znf_B-box"/>
</dbReference>
<feature type="compositionally biased region" description="Basic and acidic residues" evidence="2">
    <location>
        <begin position="156"/>
        <end position="177"/>
    </location>
</feature>
<dbReference type="EMBL" id="JAIWYP010000015">
    <property type="protein sequence ID" value="KAH3701863.1"/>
    <property type="molecule type" value="Genomic_DNA"/>
</dbReference>
<feature type="compositionally biased region" description="Basic and acidic residues" evidence="2">
    <location>
        <begin position="393"/>
        <end position="412"/>
    </location>
</feature>
<dbReference type="Gene3D" id="3.30.160.60">
    <property type="entry name" value="Classic Zinc Finger"/>
    <property type="match status" value="1"/>
</dbReference>
<feature type="region of interest" description="Disordered" evidence="2">
    <location>
        <begin position="254"/>
        <end position="274"/>
    </location>
</feature>
<feature type="compositionally biased region" description="Polar residues" evidence="2">
    <location>
        <begin position="178"/>
        <end position="200"/>
    </location>
</feature>
<feature type="domain" description="B box-type" evidence="3">
    <location>
        <begin position="553"/>
        <end position="603"/>
    </location>
</feature>
<feature type="region of interest" description="Disordered" evidence="2">
    <location>
        <begin position="24"/>
        <end position="242"/>
    </location>
</feature>
<sequence length="1131" mass="127002">METNYKPDEKFNKDDSFYKTKTSLMSQGSARVQRLEVEPSSTGDEKSFDERHFTGTERRLSPEGSAENSDAKDRTAKSNQAAASHIPDHLESGNKGTVKDDVKNADESIGDTKGAAAAVQEKSEHRNAIPGEHSTVSHNPRLKQDETDGARTTYHTMDDMEKSNLKMEREPSKRSIREISQTDTFTNTPQPERSGLSTMRTPPEGLDKHSEDQYPNEPENLYFTGRLPTLLPREPSEEKTGEIARESFKSGANVPMEKSDHLVKEPHPETSPVASYNRIHGLRDEITAKPDKVPFTLTKEKPLTPNTPFQRERSDFTAIQAVAEENEIELAKEANSNVNMNVGDIQAVTSKVVGTTYSKDYQAHFENMAHFKNIDTYVEANDLKDKPVERIKEKYEKKTKNESDTKENKDNKAQLPRTPKSSENHREDKHISSEKRTLTDIPIDKSTIEKIEQLPKVERVSTEDGQKFVNSSENDEQALKDIIASAKKVYDQNVNAPSMEVEITQDSVDLSGTITEMPTGDTSGMSVKGGLVVQIDRKSRYGPDFMGSDVLKQSSLICSSCLQPDSNVHSSGFCKVCQKYLCNTCITLHTMDNTTSTHEILACYCKNELAVNKHVKATAYCMDCTHFLCSKCALDHVGKRIFKRHRIIQSLFYTKFFDRKSVSSRQFLGGATAVDIEGSQISSVSKRKKLKQIVHHDENNPYRVALKTILPTLYPGPKKNLAVTYVTNPKWPRSSVASLPYLVQPKPIGERMLESPYLEQHQPMGYAGKKQILDTLHENRKLKTLRTRYGVKEDAKTYSLKGHPTARAIQRLNDVEITRIIKSRSSYRRTSADVQIVTTAKIETELKALELVKEQCLAIPFPSGEKNVIIQKIITLLNGKLLVLDKNNNNIKLYGRMFRCKAALQFHNRIVDITASNLCPTDLYAATPRHIYEISGNKGLSLTKKYNVDMRRIEGLVCWKYGLAIISKFTDVTWELRLMDYRGNLKFKLEVLNPFTSEIANNSLYHVCATRNGKYLSISDTKNGCVITVDLVGLKVAHESNMPADKPETEDDVLKIPATPKSLTSDDHDNVFVSCGSSVVQINRRGDVIGANLASPPTGKVFGSVAFSKMKGKDRLYVQVSDDTINVYRFV</sequence>
<comment type="caution">
    <text evidence="4">The sequence shown here is derived from an EMBL/GenBank/DDBJ whole genome shotgun (WGS) entry which is preliminary data.</text>
</comment>
<feature type="compositionally biased region" description="Basic and acidic residues" evidence="2">
    <location>
        <begin position="257"/>
        <end position="268"/>
    </location>
</feature>
<evidence type="ECO:0000256" key="1">
    <source>
        <dbReference type="PROSITE-ProRule" id="PRU00024"/>
    </source>
</evidence>
<keyword evidence="1" id="KW-0479">Metal-binding</keyword>
<dbReference type="Proteomes" id="UP000828390">
    <property type="component" value="Unassembled WGS sequence"/>
</dbReference>
<dbReference type="GO" id="GO:0008270">
    <property type="term" value="F:zinc ion binding"/>
    <property type="evidence" value="ECO:0007669"/>
    <property type="project" value="UniProtKB-KW"/>
</dbReference>
<evidence type="ECO:0000313" key="4">
    <source>
        <dbReference type="EMBL" id="KAH3701863.1"/>
    </source>
</evidence>
<feature type="compositionally biased region" description="Basic and acidic residues" evidence="2">
    <location>
        <begin position="33"/>
        <end position="61"/>
    </location>
</feature>
<dbReference type="SUPFAM" id="SSF63829">
    <property type="entry name" value="Calcium-dependent phosphotriesterase"/>
    <property type="match status" value="1"/>
</dbReference>
<evidence type="ECO:0000259" key="3">
    <source>
        <dbReference type="PROSITE" id="PS50119"/>
    </source>
</evidence>
<evidence type="ECO:0000256" key="2">
    <source>
        <dbReference type="SAM" id="MobiDB-lite"/>
    </source>
</evidence>
<feature type="domain" description="B box-type" evidence="3">
    <location>
        <begin position="598"/>
        <end position="650"/>
    </location>
</feature>
<feature type="region of interest" description="Disordered" evidence="2">
    <location>
        <begin position="393"/>
        <end position="440"/>
    </location>
</feature>